<evidence type="ECO:0000313" key="2">
    <source>
        <dbReference type="EMBL" id="SHF65628.1"/>
    </source>
</evidence>
<dbReference type="STRING" id="1122155.SAMN02745158_04517"/>
<keyword evidence="3" id="KW-1185">Reference proteome</keyword>
<keyword evidence="1" id="KW-0175">Coiled coil</keyword>
<evidence type="ECO:0000256" key="1">
    <source>
        <dbReference type="SAM" id="Coils"/>
    </source>
</evidence>
<feature type="coiled-coil region" evidence="1">
    <location>
        <begin position="96"/>
        <end position="130"/>
    </location>
</feature>
<gene>
    <name evidence="2" type="ORF">SAMN02745158_04517</name>
</gene>
<dbReference type="Proteomes" id="UP000184245">
    <property type="component" value="Unassembled WGS sequence"/>
</dbReference>
<accession>A0A1M5DEX4</accession>
<name>A0A1M5DEX4_9CLOT</name>
<feature type="non-terminal residue" evidence="2">
    <location>
        <position position="1"/>
    </location>
</feature>
<sequence>AAIKAASTGINSASDKMAELALQSGAIKKEIAAKEAELAALPESMDLSGNQEFQAMQAEVIAMEEAHNSMTSAADIRSQLKIAISGKNEELLAVQRKIASADNTVAKERIAELQQEQKQVGQLIADQEKQLYLLEQFTRVKMDMLSDKINGRFKKANFILFRNQINGGMAECCECEYAGVPYSSLNSGHRIVVGLDIINTLQDIYEVKAPVFIDNAEGLNDFNLPVMDCQMVTLAVSDDAELRVEVA</sequence>
<dbReference type="AlphaFoldDB" id="A0A1M5DEX4"/>
<organism evidence="2 3">
    <name type="scientific">Lactonifactor longoviformis DSM 17459</name>
    <dbReference type="NCBI Taxonomy" id="1122155"/>
    <lineage>
        <taxon>Bacteria</taxon>
        <taxon>Bacillati</taxon>
        <taxon>Bacillota</taxon>
        <taxon>Clostridia</taxon>
        <taxon>Eubacteriales</taxon>
        <taxon>Clostridiaceae</taxon>
        <taxon>Lactonifactor</taxon>
    </lineage>
</organism>
<protein>
    <submittedName>
        <fullName evidence="2">Uncharacterized protein</fullName>
    </submittedName>
</protein>
<reference evidence="2 3" key="1">
    <citation type="submission" date="2016-11" db="EMBL/GenBank/DDBJ databases">
        <authorList>
            <person name="Jaros S."/>
            <person name="Januszkiewicz K."/>
            <person name="Wedrychowicz H."/>
        </authorList>
    </citation>
    <scope>NUCLEOTIDE SEQUENCE [LARGE SCALE GENOMIC DNA]</scope>
    <source>
        <strain evidence="2 3">DSM 17459</strain>
    </source>
</reference>
<evidence type="ECO:0000313" key="3">
    <source>
        <dbReference type="Proteomes" id="UP000184245"/>
    </source>
</evidence>
<dbReference type="EMBL" id="FQVI01000075">
    <property type="protein sequence ID" value="SHF65628.1"/>
    <property type="molecule type" value="Genomic_DNA"/>
</dbReference>
<proteinExistence type="predicted"/>